<proteinExistence type="predicted"/>
<dbReference type="EMBL" id="HACA01006905">
    <property type="protein sequence ID" value="CDW24266.1"/>
    <property type="molecule type" value="Transcribed_RNA"/>
</dbReference>
<accession>A0A0K2TFM4</accession>
<name>A0A0K2TFM4_LEPSM</name>
<reference evidence="1" key="1">
    <citation type="submission" date="2014-05" db="EMBL/GenBank/DDBJ databases">
        <authorList>
            <person name="Chronopoulou M."/>
        </authorList>
    </citation>
    <scope>NUCLEOTIDE SEQUENCE</scope>
    <source>
        <tissue evidence="1">Whole organism</tissue>
    </source>
</reference>
<organism evidence="1">
    <name type="scientific">Lepeophtheirus salmonis</name>
    <name type="common">Salmon louse</name>
    <name type="synonym">Caligus salmonis</name>
    <dbReference type="NCBI Taxonomy" id="72036"/>
    <lineage>
        <taxon>Eukaryota</taxon>
        <taxon>Metazoa</taxon>
        <taxon>Ecdysozoa</taxon>
        <taxon>Arthropoda</taxon>
        <taxon>Crustacea</taxon>
        <taxon>Multicrustacea</taxon>
        <taxon>Hexanauplia</taxon>
        <taxon>Copepoda</taxon>
        <taxon>Siphonostomatoida</taxon>
        <taxon>Caligidae</taxon>
        <taxon>Lepeophtheirus</taxon>
    </lineage>
</organism>
<evidence type="ECO:0000313" key="1">
    <source>
        <dbReference type="EMBL" id="CDW24266.1"/>
    </source>
</evidence>
<dbReference type="AlphaFoldDB" id="A0A0K2TFM4"/>
<protein>
    <submittedName>
        <fullName evidence="1">Uncharacterized protein</fullName>
    </submittedName>
</protein>
<sequence length="42" mass="4909">MCFWGRLLYPVNSNIAKHTFSSLISTFTSGQFFFKEYLLISI</sequence>